<feature type="chain" id="PRO_5035195606" evidence="8">
    <location>
        <begin position="26"/>
        <end position="2397"/>
    </location>
</feature>
<evidence type="ECO:0000256" key="5">
    <source>
        <dbReference type="ARBA" id="ARBA00023026"/>
    </source>
</evidence>
<dbReference type="InterPro" id="IPR006141">
    <property type="entry name" value="Intein_N"/>
</dbReference>
<dbReference type="Pfam" id="PF05593">
    <property type="entry name" value="RHS_repeat"/>
    <property type="match status" value="2"/>
</dbReference>
<dbReference type="InterPro" id="IPR050708">
    <property type="entry name" value="T6SS_VgrG/RHS"/>
</dbReference>
<dbReference type="Pfam" id="PF07591">
    <property type="entry name" value="PT-HINT"/>
    <property type="match status" value="1"/>
</dbReference>
<comment type="subcellular location">
    <subcellularLocation>
        <location evidence="1">Secreted</location>
    </subcellularLocation>
</comment>
<dbReference type="PROSITE" id="PS50817">
    <property type="entry name" value="INTEIN_N_TER"/>
    <property type="match status" value="1"/>
</dbReference>
<dbReference type="GO" id="GO:0005737">
    <property type="term" value="C:cytoplasm"/>
    <property type="evidence" value="ECO:0007669"/>
    <property type="project" value="InterPro"/>
</dbReference>
<dbReference type="InterPro" id="IPR003284">
    <property type="entry name" value="Sal_SpvB"/>
</dbReference>
<dbReference type="SUPFAM" id="SSF69318">
    <property type="entry name" value="Integrin alpha N-terminal domain"/>
    <property type="match status" value="1"/>
</dbReference>
<dbReference type="Pfam" id="PF12256">
    <property type="entry name" value="TcdB_toxin_midN"/>
    <property type="match status" value="1"/>
</dbReference>
<dbReference type="InterPro" id="IPR032721">
    <property type="entry name" value="Toxin-deaminase"/>
</dbReference>
<dbReference type="InterPro" id="IPR003587">
    <property type="entry name" value="Hint_dom_N"/>
</dbReference>
<proteinExistence type="predicted"/>
<feature type="transmembrane region" description="Helical" evidence="7">
    <location>
        <begin position="1727"/>
        <end position="1749"/>
    </location>
</feature>
<dbReference type="RefSeq" id="WP_237379059.1">
    <property type="nucleotide sequence ID" value="NZ_CP071793.1"/>
</dbReference>
<dbReference type="Pfam" id="PF25023">
    <property type="entry name" value="TEN_YD-shell"/>
    <property type="match status" value="2"/>
</dbReference>
<dbReference type="Proteomes" id="UP000663929">
    <property type="component" value="Chromosome"/>
</dbReference>
<keyword evidence="7" id="KW-1133">Transmembrane helix</keyword>
<feature type="region of interest" description="Disordered" evidence="6">
    <location>
        <begin position="1061"/>
        <end position="1085"/>
    </location>
</feature>
<accession>A0A8A4TJP6</accession>
<dbReference type="Pfam" id="PF13517">
    <property type="entry name" value="FG-GAP_3"/>
    <property type="match status" value="1"/>
</dbReference>
<evidence type="ECO:0000256" key="8">
    <source>
        <dbReference type="SAM" id="SignalP"/>
    </source>
</evidence>
<keyword evidence="3 8" id="KW-0732">Signal</keyword>
<keyword evidence="4" id="KW-0677">Repeat</keyword>
<feature type="transmembrane region" description="Helical" evidence="7">
    <location>
        <begin position="1979"/>
        <end position="2001"/>
    </location>
</feature>
<dbReference type="PANTHER" id="PTHR32305">
    <property type="match status" value="1"/>
</dbReference>
<evidence type="ECO:0000256" key="3">
    <source>
        <dbReference type="ARBA" id="ARBA00022729"/>
    </source>
</evidence>
<evidence type="ECO:0000256" key="4">
    <source>
        <dbReference type="ARBA" id="ARBA00022737"/>
    </source>
</evidence>
<keyword evidence="7" id="KW-0812">Transmembrane</keyword>
<dbReference type="CDD" id="cd12871">
    <property type="entry name" value="Bacuni_01323_like"/>
    <property type="match status" value="1"/>
</dbReference>
<evidence type="ECO:0000313" key="11">
    <source>
        <dbReference type="Proteomes" id="UP000663929"/>
    </source>
</evidence>
<keyword evidence="11" id="KW-1185">Reference proteome</keyword>
<dbReference type="InterPro" id="IPR013517">
    <property type="entry name" value="FG-GAP"/>
</dbReference>
<evidence type="ECO:0000256" key="1">
    <source>
        <dbReference type="ARBA" id="ARBA00004613"/>
    </source>
</evidence>
<dbReference type="NCBIfam" id="TIGR03696">
    <property type="entry name" value="Rhs_assc_core"/>
    <property type="match status" value="1"/>
</dbReference>
<feature type="transmembrane region" description="Helical" evidence="7">
    <location>
        <begin position="2008"/>
        <end position="2030"/>
    </location>
</feature>
<feature type="transmembrane region" description="Helical" evidence="7">
    <location>
        <begin position="1937"/>
        <end position="1959"/>
    </location>
</feature>
<evidence type="ECO:0000256" key="7">
    <source>
        <dbReference type="SAM" id="Phobius"/>
    </source>
</evidence>
<name>A0A8A4TJP6_SULCO</name>
<evidence type="ECO:0000256" key="2">
    <source>
        <dbReference type="ARBA" id="ARBA00022525"/>
    </source>
</evidence>
<dbReference type="Pfam" id="PF14424">
    <property type="entry name" value="Toxin-deaminase"/>
    <property type="match status" value="1"/>
</dbReference>
<feature type="transmembrane region" description="Helical" evidence="7">
    <location>
        <begin position="2042"/>
        <end position="2067"/>
    </location>
</feature>
<organism evidence="10 11">
    <name type="scientific">Sulfidibacter corallicola</name>
    <dbReference type="NCBI Taxonomy" id="2818388"/>
    <lineage>
        <taxon>Bacteria</taxon>
        <taxon>Pseudomonadati</taxon>
        <taxon>Acidobacteriota</taxon>
        <taxon>Holophagae</taxon>
        <taxon>Acanthopleuribacterales</taxon>
        <taxon>Acanthopleuribacteraceae</taxon>
        <taxon>Sulfidibacter</taxon>
    </lineage>
</organism>
<dbReference type="InterPro" id="IPR022385">
    <property type="entry name" value="Rhs_assc_core"/>
</dbReference>
<evidence type="ECO:0000256" key="6">
    <source>
        <dbReference type="SAM" id="MobiDB-lite"/>
    </source>
</evidence>
<evidence type="ECO:0000313" key="10">
    <source>
        <dbReference type="EMBL" id="QTD49424.1"/>
    </source>
</evidence>
<keyword evidence="7" id="KW-0472">Membrane</keyword>
<dbReference type="Gene3D" id="2.180.10.10">
    <property type="entry name" value="RHS repeat-associated core"/>
    <property type="match status" value="4"/>
</dbReference>
<dbReference type="GO" id="GO:0016539">
    <property type="term" value="P:intein-mediated protein splicing"/>
    <property type="evidence" value="ECO:0007669"/>
    <property type="project" value="InterPro"/>
</dbReference>
<dbReference type="InterPro" id="IPR036844">
    <property type="entry name" value="Hint_dom_sf"/>
</dbReference>
<dbReference type="InterPro" id="IPR056823">
    <property type="entry name" value="TEN-like_YD-shell"/>
</dbReference>
<reference evidence="10" key="1">
    <citation type="submission" date="2021-03" db="EMBL/GenBank/DDBJ databases">
        <title>Acanthopleuribacteraceae sp. M133.</title>
        <authorList>
            <person name="Wang G."/>
        </authorList>
    </citation>
    <scope>NUCLEOTIDE SEQUENCE</scope>
    <source>
        <strain evidence="10">M133</strain>
    </source>
</reference>
<keyword evidence="2" id="KW-0964">Secreted</keyword>
<dbReference type="NCBIfam" id="TIGR01643">
    <property type="entry name" value="YD_repeat_2x"/>
    <property type="match status" value="3"/>
</dbReference>
<dbReference type="EMBL" id="CP071793">
    <property type="protein sequence ID" value="QTD49424.1"/>
    <property type="molecule type" value="Genomic_DNA"/>
</dbReference>
<dbReference type="PANTHER" id="PTHR32305:SF15">
    <property type="entry name" value="PROTEIN RHSA-RELATED"/>
    <property type="match status" value="1"/>
</dbReference>
<dbReference type="SMART" id="SM00306">
    <property type="entry name" value="HintN"/>
    <property type="match status" value="1"/>
</dbReference>
<dbReference type="Gene3D" id="2.130.10.130">
    <property type="entry name" value="Integrin alpha, N-terminal"/>
    <property type="match status" value="1"/>
</dbReference>
<protein>
    <submittedName>
        <fullName evidence="10">VCBS repeat-containing protein</fullName>
    </submittedName>
</protein>
<dbReference type="SUPFAM" id="SSF51294">
    <property type="entry name" value="Hedgehog/intein (Hint) domain"/>
    <property type="match status" value="1"/>
</dbReference>
<dbReference type="InterPro" id="IPR028994">
    <property type="entry name" value="Integrin_alpha_N"/>
</dbReference>
<evidence type="ECO:0000259" key="9">
    <source>
        <dbReference type="SMART" id="SM00306"/>
    </source>
</evidence>
<sequence>MHRLSKPTRIFPYLLCLFSFTHLWANPAGGIEGLFEVNSSGAANYTVPIDIPPGINGAQPNLALRYDSMIPDGPLGPGWSLQGIPSITRGPQTRTVDGRQRAVRFDAADKDRLYFQGQRLVAVQDASGTALTQPDRRAAAYGKDGTVYRTEKESWMKIVGHGDIDGDGAWFEVIQRGGHRWIFGREAQARAEVAGHTRAWGLDQASDLNGNTIAFQYLTNSSGLLLIETIAYTGGHVAATRSVHFAYVDRTPLVQYLGGKTIANDKLLHTITTRVSDRPVTRYTVNYEVSPTSERQRVRAIERCGNAAYEDARATSPNWACFEPTTFSYDDTSSEIHETNLGSPARDMGFSEMFYPADWNGDGLTDFLYKERGNNRFRLLRSTGDRLVDEAFADVSTLGEPARKEQVWSADLNNDGILDMVYLIAAGDHDQYDHRYGAVLSNRNGARNLVVYGQREDTPQDQFGDIRGHWLMDFDGDGDADLIYNRALTSDYLWLPNEGGAFTTARRATTLGDYVHDNGQSKAQWLVDVNGDRLPDLVYIHGLNFNYMVCLNNGEGGFRSARRWHGHAENTAFFFNHWLTDVNGDGLADLMFGQLDNSGGVIQYQALVSTGTSFVKKSLGHAATTYVNIYGAQQWLADMNGDGIPDLLYQQYDGWSDEDNPTEHSTQHYRLQIGRNGSGFDSHETLFGTKDHESDQGDSAQWLLDMDGDGLTDLVYQKKDSNELRVLLNPADKADLITRIEEPFGGRVDIHYKPLTDEALYTEVDTSAPLAEGQQWFHGSMRVVASYRLDAGPTKGQTYNFTYLGGVSDMQRGFMGFRAMTVEGRDTGLRITHRYHTEFPKNGLPRETTEAGDGFSNRTRHGYAATTTANTAVHRVEPTETSEERQLGGTTITTRREYRYDDYGNLIATLDLGDTRHDDDDVLTVNRFRVDPAAWRLNERLESKTLARSTIPSELASLWRRWHAGTDLSWQRWTYDAKGNLTEDQTYVDTHEVWSGTRYAHDRFGNVIQTTNPEGHVTTVRFEDRHHTFPHTTRFAEGGLSQEDRYDARFGLLTSSTDANGHVSSTDFDAHGRPVRNYGPDPDSDDQLLISVTHYGMDGQRGYYVETRTRDTWNEDDQDGWQWKRVYHDGLLRPYRTETQGYRQDQTRVTLTEFDAAGRVMDESLPFYDGEAVRYHRRIYYGDGRIKSITDPMGAVHRFQYGADQQGFYVVATMPDPSAQAGARAGEVSTKTWFDGHGRKVRHRDEEGHISMTAYDRLGRVTTKTDAKGGASGFSYDSRGQITEHDAPDSGISHFGYDLSGRLVESTDALGNKISMTHDAMGRIASKTLSQPSQNLDDVTYRYTYGERGIANGAGRLTSVTSDNLGKATWRYAYDKQGRIKAKTVVPQFGAFAGTTYTSLYRYDPIGRLVETTNPDGSVLRNAYHRWGDYLGRVSLHEPGRRVPEQIIRYEDYTALGQPLLAEYGNGVTTGYGFDALGRMKSSKSTTSGGDRLLDQQFSWNTAHKITAVREGTNRSLSQTFGYSAAGRLTSASGIYGDLDFAYDPNGNLQSRGTVKFQRDVNAVNRLTGSSDGDVYAYHDNGWMSQHHTPDGAAKMWFRYDADGRLISTRVERDQDGTQVISEKTALYDPEGNVFLKRDHEHTTLYAFPGYEITRLSDGSFLRTLHVGGRSGEVAAVTRAGKGDTVASLAMNGALYDRSTLEGLTHAVGYGLLAKMSRVAENGTGGAVLLGLLLSALLLLYLVVAFKGARRASWLGRSREALAAVFDRTGLLESGQARNLASRDVTDYARPRFARAMATGLVLAALTLGGGGTAMAAVTPGANGAGVPVADSIRYFHGDQVFSSRVVTNERGTVTARIAYQPYGRMVTSHGEGTDDFAAKFSGRQWDEDAQLYDFGSRYYDPWSGSFLTTDRAGQFASPYSYVGGDPISRVDPTGDFAVLTAIIIGAIIGAVIGGYFGGVATNNGNFNPAAWDWSSGKTWAGIFVGAAFGAVSGAIGGLGAGASFGAGLALSTISGAVFGGLESLSLAAINGQSGSDLFNAWLTGTLLGGAIGGVAHVGSAALGQIAKRTFKAFRYMRSSLARTIRSGSRAPRALAKLGQCFTENTLVATDEGMVPIDDIEVGEQVWAFNEETGDIEMRPVVRLFRRTKDTLVKVEMDDQVIETTTEHPFYVDGQGWVEAEDLEAGDRLVTRAGQISEVDAISFEKGSFRVYNFEVETAHTYYVAGSLALNQDVAAGPAVLVHNLCNADLRDLRFRYRSIRPNQNMAGAYWKINGRRGQLWSASGPARVGMPDEAPNANIRYSLLKPITREDVSDPIMFEDAVARNTREFDTEFKILEEITQRFRNHQGTATGYVRLHTELAPCNSCDWVMTNFKRRFPNVDLDVTWGPHKEPHFVQ</sequence>
<dbReference type="Gene3D" id="2.170.16.10">
    <property type="entry name" value="Hedgehog/Intein (Hint) domain"/>
    <property type="match status" value="1"/>
</dbReference>
<dbReference type="KEGG" id="scor:J3U87_27885"/>
<feature type="signal peptide" evidence="8">
    <location>
        <begin position="1"/>
        <end position="25"/>
    </location>
</feature>
<keyword evidence="5" id="KW-0843">Virulence</keyword>
<dbReference type="CDD" id="cd00081">
    <property type="entry name" value="Hint"/>
    <property type="match status" value="1"/>
</dbReference>
<dbReference type="Pfam" id="PF03534">
    <property type="entry name" value="SpvB"/>
    <property type="match status" value="1"/>
</dbReference>
<feature type="domain" description="Hint" evidence="9">
    <location>
        <begin position="2099"/>
        <end position="2193"/>
    </location>
</feature>
<dbReference type="GO" id="GO:0005576">
    <property type="term" value="C:extracellular region"/>
    <property type="evidence" value="ECO:0007669"/>
    <property type="project" value="UniProtKB-SubCell"/>
</dbReference>
<dbReference type="InterPro" id="IPR006530">
    <property type="entry name" value="YD"/>
</dbReference>
<dbReference type="InterPro" id="IPR022045">
    <property type="entry name" value="TcdB_toxin_mid/N"/>
</dbReference>
<gene>
    <name evidence="10" type="ORF">J3U87_27885</name>
</gene>
<dbReference type="InterPro" id="IPR031325">
    <property type="entry name" value="RHS_repeat"/>
</dbReference>